<feature type="compositionally biased region" description="Polar residues" evidence="1">
    <location>
        <begin position="1"/>
        <end position="17"/>
    </location>
</feature>
<reference evidence="3" key="1">
    <citation type="submission" date="2016-03" db="EMBL/GenBank/DDBJ databases">
        <authorList>
            <person name="Guldener U."/>
        </authorList>
    </citation>
    <scope>NUCLEOTIDE SEQUENCE [LARGE SCALE GENOMIC DNA]</scope>
    <source>
        <strain evidence="3">04CH-RAC-A.6.1</strain>
    </source>
</reference>
<name>A0A1E1JZQ8_9HELO</name>
<gene>
    <name evidence="2" type="ORF">RAG0_01028</name>
</gene>
<keyword evidence="3" id="KW-1185">Reference proteome</keyword>
<evidence type="ECO:0000313" key="2">
    <source>
        <dbReference type="EMBL" id="CZS89754.1"/>
    </source>
</evidence>
<feature type="region of interest" description="Disordered" evidence="1">
    <location>
        <begin position="1"/>
        <end position="23"/>
    </location>
</feature>
<organism evidence="2 3">
    <name type="scientific">Rhynchosporium agropyri</name>
    <dbReference type="NCBI Taxonomy" id="914238"/>
    <lineage>
        <taxon>Eukaryota</taxon>
        <taxon>Fungi</taxon>
        <taxon>Dikarya</taxon>
        <taxon>Ascomycota</taxon>
        <taxon>Pezizomycotina</taxon>
        <taxon>Leotiomycetes</taxon>
        <taxon>Helotiales</taxon>
        <taxon>Ploettnerulaceae</taxon>
        <taxon>Rhynchosporium</taxon>
    </lineage>
</organism>
<dbReference type="OrthoDB" id="3476658at2759"/>
<proteinExistence type="predicted"/>
<dbReference type="Proteomes" id="UP000178912">
    <property type="component" value="Unassembled WGS sequence"/>
</dbReference>
<evidence type="ECO:0000313" key="3">
    <source>
        <dbReference type="Proteomes" id="UP000178912"/>
    </source>
</evidence>
<dbReference type="EMBL" id="FJUX01000003">
    <property type="protein sequence ID" value="CZS89754.1"/>
    <property type="molecule type" value="Genomic_DNA"/>
</dbReference>
<protein>
    <submittedName>
        <fullName evidence="2">Uncharacterized protein</fullName>
    </submittedName>
</protein>
<evidence type="ECO:0000256" key="1">
    <source>
        <dbReference type="SAM" id="MobiDB-lite"/>
    </source>
</evidence>
<accession>A0A1E1JZQ8</accession>
<dbReference type="AlphaFoldDB" id="A0A1E1JZQ8"/>
<sequence>MSRNGGSRRTSNASSTAPVPAPDATRTRVLATDKIIVLAPASERLPIEVVLMIIQAHVRALPDRLIQVLQQDSYSDYYGTYIPAFFSRCRIPSAFHVSHLWREEMLKSYVMSFGLDGIAGEAWQDQILINWEKDVICFRKDIAYRHFTRGVKFRSHRVSRNREDWRCRVNGVSNVQRLAFVCYEEEGFQFIRPARATVDAVGIPGRLSLREITFALVFERIGPEPVLRVPAVFSRRDAYECLGRIEQEWPGYARGLITEEDRRFIATRLGIILGDESRSMFLQSLRLIRTPAILRRSRTRLIHEFRRWPNG</sequence>